<dbReference type="InterPro" id="IPR011701">
    <property type="entry name" value="MFS"/>
</dbReference>
<dbReference type="FunFam" id="1.20.1720.10:FF:000012">
    <property type="entry name" value="MFS toxin efflux pump (AflT)"/>
    <property type="match status" value="1"/>
</dbReference>
<dbReference type="Gene3D" id="1.20.1250.20">
    <property type="entry name" value="MFS general substrate transporter like domains"/>
    <property type="match status" value="1"/>
</dbReference>
<keyword evidence="4 7" id="KW-1133">Transmembrane helix</keyword>
<evidence type="ECO:0000256" key="5">
    <source>
        <dbReference type="ARBA" id="ARBA00023136"/>
    </source>
</evidence>
<name>A0A1S7UKV5_ROSNE</name>
<feature type="region of interest" description="Disordered" evidence="6">
    <location>
        <begin position="21"/>
        <end position="82"/>
    </location>
</feature>
<feature type="transmembrane region" description="Helical" evidence="7">
    <location>
        <begin position="248"/>
        <end position="268"/>
    </location>
</feature>
<proteinExistence type="predicted"/>
<feature type="transmembrane region" description="Helical" evidence="7">
    <location>
        <begin position="555"/>
        <end position="577"/>
    </location>
</feature>
<dbReference type="InterPro" id="IPR020846">
    <property type="entry name" value="MFS_dom"/>
</dbReference>
<feature type="transmembrane region" description="Helical" evidence="7">
    <location>
        <begin position="190"/>
        <end position="210"/>
    </location>
</feature>
<feature type="transmembrane region" description="Helical" evidence="7">
    <location>
        <begin position="451"/>
        <end position="476"/>
    </location>
</feature>
<dbReference type="AlphaFoldDB" id="A0A1S7UKV5"/>
<keyword evidence="10" id="KW-1185">Reference proteome</keyword>
<evidence type="ECO:0000259" key="8">
    <source>
        <dbReference type="PROSITE" id="PS50850"/>
    </source>
</evidence>
<feature type="transmembrane region" description="Helical" evidence="7">
    <location>
        <begin position="92"/>
        <end position="118"/>
    </location>
</feature>
<evidence type="ECO:0000256" key="3">
    <source>
        <dbReference type="ARBA" id="ARBA00022692"/>
    </source>
</evidence>
<feature type="transmembrane region" description="Helical" evidence="7">
    <location>
        <begin position="424"/>
        <end position="445"/>
    </location>
</feature>
<dbReference type="GO" id="GO:0022857">
    <property type="term" value="F:transmembrane transporter activity"/>
    <property type="evidence" value="ECO:0007669"/>
    <property type="project" value="InterPro"/>
</dbReference>
<evidence type="ECO:0000256" key="2">
    <source>
        <dbReference type="ARBA" id="ARBA00022448"/>
    </source>
</evidence>
<feature type="transmembrane region" description="Helical" evidence="7">
    <location>
        <begin position="289"/>
        <end position="308"/>
    </location>
</feature>
<evidence type="ECO:0000256" key="1">
    <source>
        <dbReference type="ARBA" id="ARBA00004141"/>
    </source>
</evidence>
<feature type="region of interest" description="Disordered" evidence="6">
    <location>
        <begin position="591"/>
        <end position="610"/>
    </location>
</feature>
<dbReference type="PANTHER" id="PTHR23501:SF199">
    <property type="entry name" value="MFS EFFLUX TRANSPORTER INPD-RELATED"/>
    <property type="match status" value="1"/>
</dbReference>
<gene>
    <name evidence="9" type="ORF">SAMD00023353_0603040</name>
</gene>
<feature type="transmembrane region" description="Helical" evidence="7">
    <location>
        <begin position="130"/>
        <end position="147"/>
    </location>
</feature>
<feature type="compositionally biased region" description="Polar residues" evidence="6">
    <location>
        <begin position="43"/>
        <end position="56"/>
    </location>
</feature>
<feature type="transmembrane region" description="Helical" evidence="7">
    <location>
        <begin position="159"/>
        <end position="178"/>
    </location>
</feature>
<keyword evidence="5 7" id="KW-0472">Membrane</keyword>
<reference evidence="9" key="1">
    <citation type="submission" date="2016-03" db="EMBL/GenBank/DDBJ databases">
        <title>Draft genome sequence of Rosellinia necatrix.</title>
        <authorList>
            <person name="Kanematsu S."/>
        </authorList>
    </citation>
    <scope>NUCLEOTIDE SEQUENCE [LARGE SCALE GENOMIC DNA]</scope>
    <source>
        <strain evidence="9">W97</strain>
    </source>
</reference>
<evidence type="ECO:0000313" key="10">
    <source>
        <dbReference type="Proteomes" id="UP000054516"/>
    </source>
</evidence>
<feature type="transmembrane region" description="Helical" evidence="7">
    <location>
        <begin position="320"/>
        <end position="339"/>
    </location>
</feature>
<dbReference type="PRINTS" id="PR01036">
    <property type="entry name" value="TCRTETB"/>
</dbReference>
<dbReference type="SUPFAM" id="SSF103473">
    <property type="entry name" value="MFS general substrate transporter"/>
    <property type="match status" value="1"/>
</dbReference>
<dbReference type="EMBL" id="DF977451">
    <property type="protein sequence ID" value="GAP83929.1"/>
    <property type="molecule type" value="Genomic_DNA"/>
</dbReference>
<keyword evidence="3 7" id="KW-0812">Transmembrane</keyword>
<dbReference type="CDD" id="cd17502">
    <property type="entry name" value="MFS_Azr1_MDR_like"/>
    <property type="match status" value="1"/>
</dbReference>
<feature type="compositionally biased region" description="Polar residues" evidence="6">
    <location>
        <begin position="21"/>
        <end position="35"/>
    </location>
</feature>
<comment type="subcellular location">
    <subcellularLocation>
        <location evidence="1">Membrane</location>
        <topology evidence="1">Multi-pass membrane protein</topology>
    </subcellularLocation>
</comment>
<feature type="transmembrane region" description="Helical" evidence="7">
    <location>
        <begin position="398"/>
        <end position="417"/>
    </location>
</feature>
<protein>
    <submittedName>
        <fullName evidence="9">Putative MFS transporter</fullName>
    </submittedName>
</protein>
<organism evidence="9">
    <name type="scientific">Rosellinia necatrix</name>
    <name type="common">White root-rot fungus</name>
    <dbReference type="NCBI Taxonomy" id="77044"/>
    <lineage>
        <taxon>Eukaryota</taxon>
        <taxon>Fungi</taxon>
        <taxon>Dikarya</taxon>
        <taxon>Ascomycota</taxon>
        <taxon>Pezizomycotina</taxon>
        <taxon>Sordariomycetes</taxon>
        <taxon>Xylariomycetidae</taxon>
        <taxon>Xylariales</taxon>
        <taxon>Xylariaceae</taxon>
        <taxon>Rosellinia</taxon>
    </lineage>
</organism>
<evidence type="ECO:0000256" key="7">
    <source>
        <dbReference type="SAM" id="Phobius"/>
    </source>
</evidence>
<dbReference type="FunFam" id="1.20.1250.20:FF:000196">
    <property type="entry name" value="MFS toxin efflux pump (AflT)"/>
    <property type="match status" value="1"/>
</dbReference>
<dbReference type="PROSITE" id="PS50850">
    <property type="entry name" value="MFS"/>
    <property type="match status" value="1"/>
</dbReference>
<dbReference type="PANTHER" id="PTHR23501">
    <property type="entry name" value="MAJOR FACILITATOR SUPERFAMILY"/>
    <property type="match status" value="1"/>
</dbReference>
<feature type="transmembrane region" description="Helical" evidence="7">
    <location>
        <begin position="217"/>
        <end position="236"/>
    </location>
</feature>
<dbReference type="GO" id="GO:0005886">
    <property type="term" value="C:plasma membrane"/>
    <property type="evidence" value="ECO:0007669"/>
    <property type="project" value="TreeGrafter"/>
</dbReference>
<evidence type="ECO:0000256" key="6">
    <source>
        <dbReference type="SAM" id="MobiDB-lite"/>
    </source>
</evidence>
<dbReference type="OrthoDB" id="10021397at2759"/>
<dbReference type="InterPro" id="IPR036259">
    <property type="entry name" value="MFS_trans_sf"/>
</dbReference>
<dbReference type="Gene3D" id="1.20.1720.10">
    <property type="entry name" value="Multidrug resistance protein D"/>
    <property type="match status" value="1"/>
</dbReference>
<evidence type="ECO:0000256" key="4">
    <source>
        <dbReference type="ARBA" id="ARBA00022989"/>
    </source>
</evidence>
<accession>A0A1S7UKV5</accession>
<evidence type="ECO:0000313" key="9">
    <source>
        <dbReference type="EMBL" id="GAP83929.1"/>
    </source>
</evidence>
<feature type="transmembrane region" description="Helical" evidence="7">
    <location>
        <begin position="488"/>
        <end position="508"/>
    </location>
</feature>
<sequence>MYPPNKATAAAAASVVTAAETLSLTHPQEPTTLEKTANRGAERSSTNVPQDAWNTQGEEKASSTEVAEENPSDVTAAATEEDEQQYPSPWKLMLLTIALCFALLLVSLDSTILATVIPSITAEFHSLNDVAWYASSYLFAVSALQLLYGKLYTMYSVKWVFLVGVLLFELGSVIAGVSPSSAVLIAGRTVSGAGAAGIFAGAIILIAMSVPLRRRPLYTAVLSSMHGIASVIGPLIGGLFADHLTWRWCFYINLPFGAVTIVLLILFFPDYPPMQAGLSFREKVNQFDLPGTFFLIPSIISLLLALQWGGVKYPWADGRIIALFVVFVVLGVLFSFVQVRQKDSATIPLRLLKNKNITAAVWYGVWLNAAVFIFTYYLPIWFQAIQGVSATQSGIRNLPSILGLVVFSILGGGLATAFGQYVPLMLISAAVTAIGSGLLSTLQVGSGIGHWLGFQILMAGGAGLGIQNVMLVAQVAVPKIDMAMATSILTFSQTLASSIFLAVAQTIFQNQLTGNLAAEAPEVNPDSVISTGATGFRKSVAPEQLPAVLRAYNKALIQTFFLAVAASALSILGPIFMDWISLKTADKRGGNNLTQAPHNEQQAGEDTETT</sequence>
<dbReference type="Proteomes" id="UP000054516">
    <property type="component" value="Unassembled WGS sequence"/>
</dbReference>
<dbReference type="Pfam" id="PF07690">
    <property type="entry name" value="MFS_1"/>
    <property type="match status" value="1"/>
</dbReference>
<feature type="compositionally biased region" description="Polar residues" evidence="6">
    <location>
        <begin position="591"/>
        <end position="602"/>
    </location>
</feature>
<feature type="domain" description="Major facilitator superfamily (MFS) profile" evidence="8">
    <location>
        <begin position="95"/>
        <end position="582"/>
    </location>
</feature>
<feature type="transmembrane region" description="Helical" evidence="7">
    <location>
        <begin position="360"/>
        <end position="378"/>
    </location>
</feature>
<keyword evidence="2" id="KW-0813">Transport</keyword>
<dbReference type="OMA" id="DSNIGHW"/>